<keyword evidence="2" id="KW-1185">Reference proteome</keyword>
<sequence>MVPISIEAFVNKHCKNNPEENPNQLRKDLKQAVKDKKNGETCFNCGQEIWAIGSAVAYQSCFSCLTGEADSSEDYEINEVCWS</sequence>
<proteinExistence type="predicted"/>
<accession>A0A0U4FAV2</accession>
<dbReference type="KEGG" id="lao:AOX59_02830"/>
<protein>
    <submittedName>
        <fullName evidence="1">Uncharacterized protein</fullName>
    </submittedName>
</protein>
<reference evidence="1 2" key="1">
    <citation type="submission" date="2016-01" db="EMBL/GenBank/DDBJ databases">
        <title>Complete genome sequence of strain Lentibacillus amyloliquefaciens LAM0015T isolated from saline sediment.</title>
        <authorList>
            <person name="Wang J.-L."/>
            <person name="He M.-X."/>
        </authorList>
    </citation>
    <scope>NUCLEOTIDE SEQUENCE [LARGE SCALE GENOMIC DNA]</scope>
    <source>
        <strain evidence="1 2">LAM0015</strain>
    </source>
</reference>
<organism evidence="1 2">
    <name type="scientific">Lentibacillus amyloliquefaciens</name>
    <dbReference type="NCBI Taxonomy" id="1472767"/>
    <lineage>
        <taxon>Bacteria</taxon>
        <taxon>Bacillati</taxon>
        <taxon>Bacillota</taxon>
        <taxon>Bacilli</taxon>
        <taxon>Bacillales</taxon>
        <taxon>Bacillaceae</taxon>
        <taxon>Lentibacillus</taxon>
    </lineage>
</organism>
<evidence type="ECO:0000313" key="2">
    <source>
        <dbReference type="Proteomes" id="UP000050331"/>
    </source>
</evidence>
<dbReference type="Proteomes" id="UP000050331">
    <property type="component" value="Chromosome"/>
</dbReference>
<gene>
    <name evidence="1" type="ORF">AOX59_02830</name>
</gene>
<dbReference type="OrthoDB" id="1808431at2"/>
<evidence type="ECO:0000313" key="1">
    <source>
        <dbReference type="EMBL" id="ALX47629.1"/>
    </source>
</evidence>
<dbReference type="AlphaFoldDB" id="A0A0U4FAV2"/>
<name>A0A0U4FAV2_9BACI</name>
<dbReference type="EMBL" id="CP013862">
    <property type="protein sequence ID" value="ALX47629.1"/>
    <property type="molecule type" value="Genomic_DNA"/>
</dbReference>